<comment type="caution">
    <text evidence="1">The sequence shown here is derived from an EMBL/GenBank/DDBJ whole genome shotgun (WGS) entry which is preliminary data.</text>
</comment>
<dbReference type="OrthoDB" id="1001820at2759"/>
<organism evidence="1 2">
    <name type="scientific">Gossypium stocksii</name>
    <dbReference type="NCBI Taxonomy" id="47602"/>
    <lineage>
        <taxon>Eukaryota</taxon>
        <taxon>Viridiplantae</taxon>
        <taxon>Streptophyta</taxon>
        <taxon>Embryophyta</taxon>
        <taxon>Tracheophyta</taxon>
        <taxon>Spermatophyta</taxon>
        <taxon>Magnoliopsida</taxon>
        <taxon>eudicotyledons</taxon>
        <taxon>Gunneridae</taxon>
        <taxon>Pentapetalae</taxon>
        <taxon>rosids</taxon>
        <taxon>malvids</taxon>
        <taxon>Malvales</taxon>
        <taxon>Malvaceae</taxon>
        <taxon>Malvoideae</taxon>
        <taxon>Gossypium</taxon>
    </lineage>
</organism>
<protein>
    <recommendedName>
        <fullName evidence="3">Reverse transcriptase zinc-binding domain-containing protein</fullName>
    </recommendedName>
</protein>
<evidence type="ECO:0008006" key="3">
    <source>
        <dbReference type="Google" id="ProtNLM"/>
    </source>
</evidence>
<name>A0A9D3WJT4_9ROSI</name>
<keyword evidence="2" id="KW-1185">Reference proteome</keyword>
<accession>A0A9D3WJT4</accession>
<evidence type="ECO:0000313" key="1">
    <source>
        <dbReference type="EMBL" id="KAH1131232.1"/>
    </source>
</evidence>
<dbReference type="EMBL" id="JAIQCV010000001">
    <property type="protein sequence ID" value="KAH1131232.1"/>
    <property type="molecule type" value="Genomic_DNA"/>
</dbReference>
<evidence type="ECO:0000313" key="2">
    <source>
        <dbReference type="Proteomes" id="UP000828251"/>
    </source>
</evidence>
<sequence>MCQYEAEDNLHVLRECPVAKDMWKLIVSEASWSQFFSNNLLEWVKTNLGNHGRLPRHGVPWSTLFGILAWRIWKNKNLFVFQELTWSSVEAIKVSISWAKRYNAINSWDSSRNSNSEYLLGN</sequence>
<proteinExistence type="predicted"/>
<reference evidence="1 2" key="1">
    <citation type="journal article" date="2021" name="Plant Biotechnol. J.">
        <title>Multi-omics assisted identification of the key and species-specific regulatory components of drought-tolerant mechanisms in Gossypium stocksii.</title>
        <authorList>
            <person name="Yu D."/>
            <person name="Ke L."/>
            <person name="Zhang D."/>
            <person name="Wu Y."/>
            <person name="Sun Y."/>
            <person name="Mei J."/>
            <person name="Sun J."/>
            <person name="Sun Y."/>
        </authorList>
    </citation>
    <scope>NUCLEOTIDE SEQUENCE [LARGE SCALE GENOMIC DNA]</scope>
    <source>
        <strain evidence="2">cv. E1</strain>
        <tissue evidence="1">Leaf</tissue>
    </source>
</reference>
<gene>
    <name evidence="1" type="ORF">J1N35_002610</name>
</gene>
<dbReference type="Proteomes" id="UP000828251">
    <property type="component" value="Unassembled WGS sequence"/>
</dbReference>
<dbReference type="AlphaFoldDB" id="A0A9D3WJT4"/>